<comment type="caution">
    <text evidence="1">The sequence shown here is derived from an EMBL/GenBank/DDBJ whole genome shotgun (WGS) entry which is preliminary data.</text>
</comment>
<sequence>MSNQGLQLIRQGRYREGHNLIRQAYLLLVDSADSFTQQPKIERGLAMLKQMHQP</sequence>
<evidence type="ECO:0000313" key="2">
    <source>
        <dbReference type="Proteomes" id="UP000031549"/>
    </source>
</evidence>
<gene>
    <name evidence="1" type="ORF">PI95_022805</name>
</gene>
<dbReference type="AlphaFoldDB" id="A0A846HCN2"/>
<protein>
    <submittedName>
        <fullName evidence="1">Uncharacterized protein</fullName>
    </submittedName>
</protein>
<dbReference type="EMBL" id="JTCM02000065">
    <property type="protein sequence ID" value="NEU75307.1"/>
    <property type="molecule type" value="Genomic_DNA"/>
</dbReference>
<dbReference type="Proteomes" id="UP000031549">
    <property type="component" value="Unassembled WGS sequence"/>
</dbReference>
<proteinExistence type="predicted"/>
<accession>A0A846HCN2</accession>
<keyword evidence="2" id="KW-1185">Reference proteome</keyword>
<evidence type="ECO:0000313" key="1">
    <source>
        <dbReference type="EMBL" id="NEU75307.1"/>
    </source>
</evidence>
<organism evidence="1 2">
    <name type="scientific">Hassallia byssoidea VB512170</name>
    <dbReference type="NCBI Taxonomy" id="1304833"/>
    <lineage>
        <taxon>Bacteria</taxon>
        <taxon>Bacillati</taxon>
        <taxon>Cyanobacteriota</taxon>
        <taxon>Cyanophyceae</taxon>
        <taxon>Nostocales</taxon>
        <taxon>Tolypothrichaceae</taxon>
        <taxon>Hassallia</taxon>
    </lineage>
</organism>
<dbReference type="RefSeq" id="WP_163519111.1">
    <property type="nucleotide sequence ID" value="NZ_JTCM02000065.1"/>
</dbReference>
<name>A0A846HCN2_9CYAN</name>
<reference evidence="1 2" key="1">
    <citation type="journal article" date="2015" name="Genome Announc.">
        <title>Draft Genome Sequence of Cyanobacterium Hassallia byssoidea Strain VB512170, Isolated from Monuments in India.</title>
        <authorList>
            <person name="Singh D."/>
            <person name="Chandrababunaidu M.M."/>
            <person name="Panda A."/>
            <person name="Sen D."/>
            <person name="Bhattacharyya S."/>
            <person name="Adhikary S.P."/>
            <person name="Tripathy S."/>
        </authorList>
    </citation>
    <scope>NUCLEOTIDE SEQUENCE [LARGE SCALE GENOMIC DNA]</scope>
    <source>
        <strain evidence="1 2">VB512170</strain>
    </source>
</reference>